<proteinExistence type="inferred from homology"/>
<dbReference type="Gene3D" id="2.40.70.10">
    <property type="entry name" value="Acid Proteases"/>
    <property type="match status" value="1"/>
</dbReference>
<evidence type="ECO:0000256" key="3">
    <source>
        <dbReference type="ARBA" id="ARBA00022801"/>
    </source>
</evidence>
<dbReference type="SUPFAM" id="SSF50630">
    <property type="entry name" value="Acid proteases"/>
    <property type="match status" value="1"/>
</dbReference>
<protein>
    <recommendedName>
        <fullName evidence="4">Peptidase A1 domain-containing protein</fullName>
    </recommendedName>
</protein>
<dbReference type="PANTHER" id="PTHR47967:SF138">
    <property type="entry name" value="ASPARTIC PROTEINASE CDR1-LIKE"/>
    <property type="match status" value="1"/>
</dbReference>
<name>A0AAW1MZ48_SAPOF</name>
<dbReference type="GO" id="GO:0005576">
    <property type="term" value="C:extracellular region"/>
    <property type="evidence" value="ECO:0007669"/>
    <property type="project" value="TreeGrafter"/>
</dbReference>
<keyword evidence="2" id="KW-0645">Protease</keyword>
<keyword evidence="3" id="KW-0378">Hydrolase</keyword>
<dbReference type="Proteomes" id="UP001443914">
    <property type="component" value="Unassembled WGS sequence"/>
</dbReference>
<dbReference type="Pfam" id="PF14543">
    <property type="entry name" value="TAXi_N"/>
    <property type="match status" value="1"/>
</dbReference>
<keyword evidence="6" id="KW-1185">Reference proteome</keyword>
<comment type="caution">
    <text evidence="5">The sequence shown here is derived from an EMBL/GenBank/DDBJ whole genome shotgun (WGS) entry which is preliminary data.</text>
</comment>
<evidence type="ECO:0000259" key="4">
    <source>
        <dbReference type="PROSITE" id="PS51767"/>
    </source>
</evidence>
<evidence type="ECO:0000313" key="6">
    <source>
        <dbReference type="Proteomes" id="UP001443914"/>
    </source>
</evidence>
<evidence type="ECO:0000256" key="2">
    <source>
        <dbReference type="ARBA" id="ARBA00022670"/>
    </source>
</evidence>
<dbReference type="GO" id="GO:0008233">
    <property type="term" value="F:peptidase activity"/>
    <property type="evidence" value="ECO:0007669"/>
    <property type="project" value="UniProtKB-KW"/>
</dbReference>
<comment type="similarity">
    <text evidence="1">Belongs to the peptidase A1 family.</text>
</comment>
<sequence>MYILLSYILVVVSYTFTDGFTLDLIHRYSPKSPFFNSSMTLRERSQLLVRRSASRYRHLKLIQNTTNTDVNTRLVQNNGDYIMKVSIGVPPDDVFVSVDTGSDLIWVQCTPCDRCYQQKSPIFDPTKSSTFKTVPCISPTCVSIPETECDYLTGECRYRYFYGDGSTTTSGIMATDVFEFKNSSILFGCGLTQLGDDFDENEAGIVGLSGGPLSLISQLGSKIENKFSYCLTPTTSNFTGKLRLGRRFQQAIINPLSWLRSRC</sequence>
<dbReference type="InterPro" id="IPR021109">
    <property type="entry name" value="Peptidase_aspartic_dom_sf"/>
</dbReference>
<dbReference type="InterPro" id="IPR033121">
    <property type="entry name" value="PEPTIDASE_A1"/>
</dbReference>
<organism evidence="5 6">
    <name type="scientific">Saponaria officinalis</name>
    <name type="common">Common soapwort</name>
    <name type="synonym">Lychnis saponaria</name>
    <dbReference type="NCBI Taxonomy" id="3572"/>
    <lineage>
        <taxon>Eukaryota</taxon>
        <taxon>Viridiplantae</taxon>
        <taxon>Streptophyta</taxon>
        <taxon>Embryophyta</taxon>
        <taxon>Tracheophyta</taxon>
        <taxon>Spermatophyta</taxon>
        <taxon>Magnoliopsida</taxon>
        <taxon>eudicotyledons</taxon>
        <taxon>Gunneridae</taxon>
        <taxon>Pentapetalae</taxon>
        <taxon>Caryophyllales</taxon>
        <taxon>Caryophyllaceae</taxon>
        <taxon>Caryophylleae</taxon>
        <taxon>Saponaria</taxon>
    </lineage>
</organism>
<feature type="domain" description="Peptidase A1" evidence="4">
    <location>
        <begin position="81"/>
        <end position="263"/>
    </location>
</feature>
<dbReference type="PANTHER" id="PTHR47967">
    <property type="entry name" value="OS07G0603500 PROTEIN-RELATED"/>
    <property type="match status" value="1"/>
</dbReference>
<dbReference type="PROSITE" id="PS51767">
    <property type="entry name" value="PEPTIDASE_A1"/>
    <property type="match status" value="1"/>
</dbReference>
<evidence type="ECO:0000313" key="5">
    <source>
        <dbReference type="EMBL" id="KAK9751014.1"/>
    </source>
</evidence>
<reference evidence="5" key="1">
    <citation type="submission" date="2024-03" db="EMBL/GenBank/DDBJ databases">
        <title>WGS assembly of Saponaria officinalis var. Norfolk2.</title>
        <authorList>
            <person name="Jenkins J."/>
            <person name="Shu S."/>
            <person name="Grimwood J."/>
            <person name="Barry K."/>
            <person name="Goodstein D."/>
            <person name="Schmutz J."/>
            <person name="Leebens-Mack J."/>
            <person name="Osbourn A."/>
        </authorList>
    </citation>
    <scope>NUCLEOTIDE SEQUENCE [LARGE SCALE GENOMIC DNA]</scope>
    <source>
        <strain evidence="5">JIC</strain>
    </source>
</reference>
<dbReference type="AlphaFoldDB" id="A0AAW1MZ48"/>
<dbReference type="InterPro" id="IPR032861">
    <property type="entry name" value="TAXi_N"/>
</dbReference>
<dbReference type="EMBL" id="JBDFQZ010000002">
    <property type="protein sequence ID" value="KAK9751014.1"/>
    <property type="molecule type" value="Genomic_DNA"/>
</dbReference>
<dbReference type="GO" id="GO:0006508">
    <property type="term" value="P:proteolysis"/>
    <property type="evidence" value="ECO:0007669"/>
    <property type="project" value="UniProtKB-KW"/>
</dbReference>
<dbReference type="FunFam" id="2.40.70.10:FF:000031">
    <property type="entry name" value="Aspartyl protease AED1"/>
    <property type="match status" value="1"/>
</dbReference>
<accession>A0AAW1MZ48</accession>
<evidence type="ECO:0000256" key="1">
    <source>
        <dbReference type="ARBA" id="ARBA00007447"/>
    </source>
</evidence>
<dbReference type="InterPro" id="IPR051708">
    <property type="entry name" value="Plant_Aspart_Prot_A1"/>
</dbReference>
<gene>
    <name evidence="5" type="ORF">RND81_02G236100</name>
</gene>